<evidence type="ECO:0000256" key="1">
    <source>
        <dbReference type="SAM" id="Phobius"/>
    </source>
</evidence>
<evidence type="ECO:0008006" key="4">
    <source>
        <dbReference type="Google" id="ProtNLM"/>
    </source>
</evidence>
<dbReference type="Proteomes" id="UP000318571">
    <property type="component" value="Chromosome 11"/>
</dbReference>
<accession>A0A553PM49</accession>
<dbReference type="SUPFAM" id="SSF52540">
    <property type="entry name" value="P-loop containing nucleoside triphosphate hydrolases"/>
    <property type="match status" value="1"/>
</dbReference>
<gene>
    <name evidence="2" type="ORF">TCAL_09468</name>
</gene>
<dbReference type="Gene3D" id="3.40.50.300">
    <property type="entry name" value="P-loop containing nucleotide triphosphate hydrolases"/>
    <property type="match status" value="1"/>
</dbReference>
<keyword evidence="1" id="KW-0812">Transmembrane</keyword>
<reference evidence="2 3" key="1">
    <citation type="journal article" date="2018" name="Nat. Ecol. Evol.">
        <title>Genomic signatures of mitonuclear coevolution across populations of Tigriopus californicus.</title>
        <authorList>
            <person name="Barreto F.S."/>
            <person name="Watson E.T."/>
            <person name="Lima T.G."/>
            <person name="Willett C.S."/>
            <person name="Edmands S."/>
            <person name="Li W."/>
            <person name="Burton R.S."/>
        </authorList>
    </citation>
    <scope>NUCLEOTIDE SEQUENCE [LARGE SCALE GENOMIC DNA]</scope>
    <source>
        <strain evidence="2 3">San Diego</strain>
    </source>
</reference>
<keyword evidence="3" id="KW-1185">Reference proteome</keyword>
<feature type="transmembrane region" description="Helical" evidence="1">
    <location>
        <begin position="252"/>
        <end position="274"/>
    </location>
</feature>
<comment type="caution">
    <text evidence="2">The sequence shown here is derived from an EMBL/GenBank/DDBJ whole genome shotgun (WGS) entry which is preliminary data.</text>
</comment>
<dbReference type="EMBL" id="VCGU01000003">
    <property type="protein sequence ID" value="TRY78754.1"/>
    <property type="molecule type" value="Genomic_DNA"/>
</dbReference>
<dbReference type="OMA" id="TEAMNCN"/>
<evidence type="ECO:0000313" key="3">
    <source>
        <dbReference type="Proteomes" id="UP000318571"/>
    </source>
</evidence>
<dbReference type="AlphaFoldDB" id="A0A553PM49"/>
<sequence>MSKIIQKSLQSVMKDDVLNRPNYDGFVVIGAGLPRTGTTSIRSALATLLNGSCYHMMCVAEGTRVEEDFWLKALNREIKSDEEWRKFFEGRGYRAGVDFPVSFFYRDMLRAFPKAKVILTVRNPETWYKSVRETIYEGNKKTKDFAVRLFMQIAGKTNLVEVIDRTAWEPAEGATKGVLVAIDEGLESSIDFFQQWNNSVRKTVPKERLLEFDPKQGWSPLCEFLGVPVPDIPFPRLNDTKDMNRKLAGLSALAYSVVYGLPILLLMVLLYFFYF</sequence>
<dbReference type="InterPro" id="IPR027417">
    <property type="entry name" value="P-loop_NTPase"/>
</dbReference>
<protein>
    <recommendedName>
        <fullName evidence="4">Sulfotransferase domain-containing protein</fullName>
    </recommendedName>
</protein>
<organism evidence="2 3">
    <name type="scientific">Tigriopus californicus</name>
    <name type="common">Marine copepod</name>
    <dbReference type="NCBI Taxonomy" id="6832"/>
    <lineage>
        <taxon>Eukaryota</taxon>
        <taxon>Metazoa</taxon>
        <taxon>Ecdysozoa</taxon>
        <taxon>Arthropoda</taxon>
        <taxon>Crustacea</taxon>
        <taxon>Multicrustacea</taxon>
        <taxon>Hexanauplia</taxon>
        <taxon>Copepoda</taxon>
        <taxon>Harpacticoida</taxon>
        <taxon>Harpacticidae</taxon>
        <taxon>Tigriopus</taxon>
    </lineage>
</organism>
<keyword evidence="1" id="KW-0472">Membrane</keyword>
<proteinExistence type="predicted"/>
<dbReference type="InterPro" id="IPR040632">
    <property type="entry name" value="Sulfotransfer_4"/>
</dbReference>
<dbReference type="OrthoDB" id="272681at2759"/>
<dbReference type="PANTHER" id="PTHR36978:SF4">
    <property type="entry name" value="P-LOOP CONTAINING NUCLEOSIDE TRIPHOSPHATE HYDROLASE PROTEIN"/>
    <property type="match status" value="1"/>
</dbReference>
<keyword evidence="1" id="KW-1133">Transmembrane helix</keyword>
<dbReference type="Pfam" id="PF17784">
    <property type="entry name" value="Sulfotransfer_4"/>
    <property type="match status" value="1"/>
</dbReference>
<evidence type="ECO:0000313" key="2">
    <source>
        <dbReference type="EMBL" id="TRY78754.1"/>
    </source>
</evidence>
<dbReference type="PANTHER" id="PTHR36978">
    <property type="entry name" value="P-LOOP CONTAINING NUCLEOTIDE TRIPHOSPHATE HYDROLASE"/>
    <property type="match status" value="1"/>
</dbReference>
<dbReference type="STRING" id="6832.A0A553PM49"/>
<name>A0A553PM49_TIGCA</name>